<accession>A0A075HBM0</accession>
<proteinExistence type="predicted"/>
<name>A0A075HBM0_9ARCH</name>
<protein>
    <submittedName>
        <fullName evidence="1">Uncharacterized protein</fullName>
    </submittedName>
</protein>
<reference evidence="1" key="1">
    <citation type="journal article" date="2014" name="Genome Biol. Evol.">
        <title>Pangenome evidence for extensive interdomain horizontal transfer affecting lineage core and shell genes in uncultured planktonic thaumarchaeota and euryarchaeota.</title>
        <authorList>
            <person name="Deschamps P."/>
            <person name="Zivanovic Y."/>
            <person name="Moreira D."/>
            <person name="Rodriguez-Valera F."/>
            <person name="Lopez-Garcia P."/>
        </authorList>
    </citation>
    <scope>NUCLEOTIDE SEQUENCE</scope>
</reference>
<dbReference type="EMBL" id="KF900911">
    <property type="protein sequence ID" value="AIF11213.1"/>
    <property type="molecule type" value="Genomic_DNA"/>
</dbReference>
<sequence length="86" mass="9626">MNPHKNDNLTNQENPSEVPNEVQILINDNSDTYNHNISVRITDGKCEINPEELSKIAMKRALEARQIAKNPKIKKVGDLTNGEGLC</sequence>
<organism evidence="1">
    <name type="scientific">uncultured marine thaumarchaeote KM3_51_A05</name>
    <dbReference type="NCBI Taxonomy" id="1456173"/>
    <lineage>
        <taxon>Archaea</taxon>
        <taxon>Nitrososphaerota</taxon>
        <taxon>environmental samples</taxon>
    </lineage>
</organism>
<evidence type="ECO:0000313" key="1">
    <source>
        <dbReference type="EMBL" id="AIF11213.1"/>
    </source>
</evidence>
<dbReference type="AlphaFoldDB" id="A0A075HBM0"/>